<feature type="compositionally biased region" description="Polar residues" evidence="1">
    <location>
        <begin position="43"/>
        <end position="55"/>
    </location>
</feature>
<feature type="region of interest" description="Disordered" evidence="1">
    <location>
        <begin position="643"/>
        <end position="680"/>
    </location>
</feature>
<feature type="region of interest" description="Disordered" evidence="1">
    <location>
        <begin position="1"/>
        <end position="410"/>
    </location>
</feature>
<dbReference type="Proteomes" id="UP000630445">
    <property type="component" value="Unassembled WGS sequence"/>
</dbReference>
<protein>
    <submittedName>
        <fullName evidence="3">Uncharacterized protein</fullName>
    </submittedName>
</protein>
<organism evidence="3 5">
    <name type="scientific">Aspergillus hiratsukae</name>
    <dbReference type="NCBI Taxonomy" id="1194566"/>
    <lineage>
        <taxon>Eukaryota</taxon>
        <taxon>Fungi</taxon>
        <taxon>Dikarya</taxon>
        <taxon>Ascomycota</taxon>
        <taxon>Pezizomycotina</taxon>
        <taxon>Eurotiomycetes</taxon>
        <taxon>Eurotiomycetidae</taxon>
        <taxon>Eurotiales</taxon>
        <taxon>Aspergillaceae</taxon>
        <taxon>Aspergillus</taxon>
        <taxon>Aspergillus subgen. Fumigati</taxon>
    </lineage>
</organism>
<feature type="compositionally biased region" description="Polar residues" evidence="1">
    <location>
        <begin position="21"/>
        <end position="32"/>
    </location>
</feature>
<dbReference type="CDD" id="cd00167">
    <property type="entry name" value="SANT"/>
    <property type="match status" value="1"/>
</dbReference>
<comment type="caution">
    <text evidence="3">The sequence shown here is derived from an EMBL/GenBank/DDBJ whole genome shotgun (WGS) entry which is preliminary data.</text>
</comment>
<dbReference type="Proteomes" id="UP000662466">
    <property type="component" value="Unassembled WGS sequence"/>
</dbReference>
<sequence length="882" mass="102010">MSSPRKNKRDLTSRTVDILNRVNNTGANPQSRSKPRVRRLPSQLINRFSSRTPQVPRSDDFWEIPSEEEEIRPASKRRAAQTELRSLRRSQRARKPVQVEDTPTRSSRRLARMVKDWHKESSEEDDSEKGEELDQIIDKRLGSGLIQSVNEDRSTDVRQGRIDKERGEQEDEARRASEESRKITSPLKKRKSRTTDEQQAQEDDSEYAPDTAASEVLGEEDERGSDTTRPPESTHIIQTRRLTQELASPRATRRHTLAGQAAEQEAEEPSRKPNRRSLPVQNGRRNGMSTRDTQRDRLAELSEVPESEGDESESESSYESEAEEEEEEEEEAVATRHVPDTQREEPSIAARPSKRRRTDQYQRNPQVEVLRTQPTPPPVHSNPSTPDGNHNRMSSRHASESPAVATRPVGDILDDAQTRDNVGDKAWFKEASNIGQQNDNWLKLVDKAKELKGNIDPSQAESFGEIDKQLSKLRIKYNKINRLLKFQRSPLREDLDECEHLRKAIRNKAKEILDCVYNVSTLKRQAESKAFLKRALRLIEQFEARVFPIMIKVILLCFEAYYTNRELFPSAYQHLKRAMELLLGFCTRIVNIRLCNEIPSMRTVGYIKCEEHSQTILELLQQLIKALKDNLVQRRVNGIEGASRGEKRREWTPDEKEREWTQDEKERERTQDEKEREWTQDEKEALLDGLKQFLGEDRYDDIICHFNFGRRLRHRSPQELQTKAREIRDRYFARNPDVLRTAEGRRQWQWLLSVADAIFNEIVRKIPAVKDFTELVYENIPPEEGALICRSLEESSVVESSHARWFGHASSTWVFDGLINQSESKLLDMGVGASFLRPFTKLDLFGQHMVSGQNPNAVLSLKLSDLRDFARERMAQMGLTPA</sequence>
<evidence type="ECO:0000313" key="2">
    <source>
        <dbReference type="EMBL" id="KAF7118349.1"/>
    </source>
</evidence>
<dbReference type="OrthoDB" id="5431211at2759"/>
<dbReference type="AlphaFoldDB" id="A0A8H6V2F0"/>
<proteinExistence type="predicted"/>
<name>A0A8H6V2F0_9EURO</name>
<evidence type="ECO:0000256" key="1">
    <source>
        <dbReference type="SAM" id="MobiDB-lite"/>
    </source>
</evidence>
<reference evidence="3" key="1">
    <citation type="submission" date="2020-06" db="EMBL/GenBank/DDBJ databases">
        <title>Draft genome sequences of strains closely related to Aspergillus parafelis and Aspergillus hiratsukae.</title>
        <authorList>
            <person name="Dos Santos R.A.C."/>
            <person name="Rivero-Menendez O."/>
            <person name="Steenwyk J.L."/>
            <person name="Mead M.E."/>
            <person name="Goldman G.H."/>
            <person name="Alastruey-Izquierdo A."/>
            <person name="Rokas A."/>
        </authorList>
    </citation>
    <scope>NUCLEOTIDE SEQUENCE</scope>
    <source>
        <strain evidence="2">CNM-CM5793</strain>
        <strain evidence="3">CNM-CM6106</strain>
    </source>
</reference>
<dbReference type="InterPro" id="IPR001005">
    <property type="entry name" value="SANT/Myb"/>
</dbReference>
<dbReference type="EMBL" id="JACBAF010001823">
    <property type="protein sequence ID" value="KAF7172859.1"/>
    <property type="molecule type" value="Genomic_DNA"/>
</dbReference>
<feature type="compositionally biased region" description="Polar residues" evidence="1">
    <location>
        <begin position="227"/>
        <end position="241"/>
    </location>
</feature>
<evidence type="ECO:0000313" key="4">
    <source>
        <dbReference type="Proteomes" id="UP000630445"/>
    </source>
</evidence>
<feature type="compositionally biased region" description="Basic and acidic residues" evidence="1">
    <location>
        <begin position="130"/>
        <end position="141"/>
    </location>
</feature>
<feature type="compositionally biased region" description="Acidic residues" evidence="1">
    <location>
        <begin position="61"/>
        <end position="70"/>
    </location>
</feature>
<keyword evidence="4" id="KW-1185">Reference proteome</keyword>
<feature type="compositionally biased region" description="Basic and acidic residues" evidence="1">
    <location>
        <begin position="333"/>
        <end position="346"/>
    </location>
</feature>
<evidence type="ECO:0000313" key="5">
    <source>
        <dbReference type="Proteomes" id="UP000662466"/>
    </source>
</evidence>
<feature type="compositionally biased region" description="Basic and acidic residues" evidence="1">
    <location>
        <begin position="150"/>
        <end position="182"/>
    </location>
</feature>
<accession>A0A8H6V2F0</accession>
<gene>
    <name evidence="2" type="ORF">CNMCM5793_007863</name>
    <name evidence="3" type="ORF">CNMCM6106_006954</name>
</gene>
<feature type="compositionally biased region" description="Polar residues" evidence="1">
    <location>
        <begin position="279"/>
        <end position="291"/>
    </location>
</feature>
<feature type="compositionally biased region" description="Polar residues" evidence="1">
    <location>
        <begin position="381"/>
        <end position="392"/>
    </location>
</feature>
<evidence type="ECO:0000313" key="3">
    <source>
        <dbReference type="EMBL" id="KAF7172859.1"/>
    </source>
</evidence>
<feature type="compositionally biased region" description="Acidic residues" evidence="1">
    <location>
        <begin position="303"/>
        <end position="332"/>
    </location>
</feature>
<dbReference type="EMBL" id="JACBAD010002070">
    <property type="protein sequence ID" value="KAF7118349.1"/>
    <property type="molecule type" value="Genomic_DNA"/>
</dbReference>